<dbReference type="SUPFAM" id="SSF52954">
    <property type="entry name" value="Class II aaRS ABD-related"/>
    <property type="match status" value="1"/>
</dbReference>
<dbReference type="GeneID" id="7171849"/>
<dbReference type="HAMAP" id="MF_00699">
    <property type="entry name" value="BriX"/>
    <property type="match status" value="1"/>
</dbReference>
<dbReference type="EMBL" id="CP001140">
    <property type="protein sequence ID" value="ACL11647.1"/>
    <property type="molecule type" value="Genomic_DNA"/>
</dbReference>
<evidence type="ECO:0000259" key="3">
    <source>
        <dbReference type="PROSITE" id="PS50833"/>
    </source>
</evidence>
<dbReference type="PROSITE" id="PS50833">
    <property type="entry name" value="BRIX"/>
    <property type="match status" value="1"/>
</dbReference>
<gene>
    <name evidence="4" type="ordered locus">DKAM_1321</name>
</gene>
<evidence type="ECO:0000313" key="5">
    <source>
        <dbReference type="Proteomes" id="UP000006903"/>
    </source>
</evidence>
<dbReference type="SMART" id="SM00879">
    <property type="entry name" value="Brix"/>
    <property type="match status" value="1"/>
</dbReference>
<dbReference type="PANTHER" id="PTHR22734:SF2">
    <property type="entry name" value="U3 SMALL NUCLEOLAR RIBONUCLEOPROTEIN PROTEIN IMP4"/>
    <property type="match status" value="1"/>
</dbReference>
<keyword evidence="1 2" id="KW-0690">Ribosome biogenesis</keyword>
<dbReference type="eggNOG" id="arCOG03247">
    <property type="taxonomic scope" value="Archaea"/>
</dbReference>
<sequence>MILITTSHRPSQRVRSFAKDLSSVIPYSIRVTRGKKTLEDLVIEAYKNGLSYIAIIGERRGNPSTIEIYKVDSSIMPPSAIRISTLLLSGVRLSRENPESIRVYNPRSVKVEYDQCVTDECFALADILLSITSKAFSRQPDVKIALEESEYVDVEFYSSTNHRIGPSLRIARVILYK</sequence>
<dbReference type="InterPro" id="IPR023548">
    <property type="entry name" value="Brix_dom_Rbsml_bgen_prot"/>
</dbReference>
<proteinExistence type="inferred from homology"/>
<protein>
    <recommendedName>
        <fullName evidence="2">Probable Brix domain-containing ribosomal biogenesis protein</fullName>
    </recommendedName>
</protein>
<dbReference type="Gene3D" id="3.40.50.10480">
    <property type="entry name" value="Probable brix-domain ribosomal biogenesis protein"/>
    <property type="match status" value="1"/>
</dbReference>
<dbReference type="AlphaFoldDB" id="B8D6B6"/>
<name>B8D6B6_DESA1</name>
<dbReference type="STRING" id="490899.DKAM_1321"/>
<dbReference type="PANTHER" id="PTHR22734">
    <property type="entry name" value="U3 SMALL NUCLEOLAR RIBONUCLEOPROTEIN PROTEIN IMP4"/>
    <property type="match status" value="1"/>
</dbReference>
<dbReference type="GO" id="GO:0030515">
    <property type="term" value="F:snoRNA binding"/>
    <property type="evidence" value="ECO:0007669"/>
    <property type="project" value="TreeGrafter"/>
</dbReference>
<feature type="domain" description="Brix" evidence="3">
    <location>
        <begin position="1"/>
        <end position="177"/>
    </location>
</feature>
<dbReference type="InterPro" id="IPR007109">
    <property type="entry name" value="Brix"/>
</dbReference>
<organism evidence="4 5">
    <name type="scientific">Desulfurococcus amylolyticus (strain DSM 18924 / JCM 16383 / VKM B-2413 / 1221n)</name>
    <name type="common">Desulfurococcus kamchatkensis</name>
    <dbReference type="NCBI Taxonomy" id="490899"/>
    <lineage>
        <taxon>Archaea</taxon>
        <taxon>Thermoproteota</taxon>
        <taxon>Thermoprotei</taxon>
        <taxon>Desulfurococcales</taxon>
        <taxon>Desulfurococcaceae</taxon>
        <taxon>Desulfurococcus</taxon>
    </lineage>
</organism>
<accession>B8D6B6</accession>
<evidence type="ECO:0000256" key="2">
    <source>
        <dbReference type="HAMAP-Rule" id="MF_00699"/>
    </source>
</evidence>
<reference evidence="4 5" key="1">
    <citation type="journal article" date="2009" name="J. Bacteriol.">
        <title>Complete genome sequence of the anaerobic, protein-degrading hyperthermophilic crenarchaeon Desulfurococcus kamchatkensis.</title>
        <authorList>
            <person name="Ravin N.V."/>
            <person name="Mardanov A.V."/>
            <person name="Beletsky A.V."/>
            <person name="Kublanov I.V."/>
            <person name="Kolganova T.V."/>
            <person name="Lebedinsky A.V."/>
            <person name="Chernyh N.A."/>
            <person name="Bonch-Osmolovskaya E.A."/>
            <person name="Skryabin K.G."/>
        </authorList>
    </citation>
    <scope>NUCLEOTIDE SEQUENCE [LARGE SCALE GENOMIC DNA]</scope>
    <source>
        <strain evidence="5">DSM 18924 / JCM 16383 / VKM B-2413 / 1221n</strain>
    </source>
</reference>
<dbReference type="Proteomes" id="UP000006903">
    <property type="component" value="Chromosome"/>
</dbReference>
<dbReference type="HOGENOM" id="CLU_107897_0_0_2"/>
<dbReference type="InterPro" id="IPR044281">
    <property type="entry name" value="IMP4/RPF1"/>
</dbReference>
<evidence type="ECO:0000313" key="4">
    <source>
        <dbReference type="EMBL" id="ACL11647.1"/>
    </source>
</evidence>
<dbReference type="RefSeq" id="WP_012608988.1">
    <property type="nucleotide sequence ID" value="NC_011766.1"/>
</dbReference>
<comment type="function">
    <text evidence="2">Probably involved in the biogenesis of the ribosome.</text>
</comment>
<dbReference type="GO" id="GO:0006364">
    <property type="term" value="P:rRNA processing"/>
    <property type="evidence" value="ECO:0007669"/>
    <property type="project" value="InterPro"/>
</dbReference>
<dbReference type="GO" id="GO:0042134">
    <property type="term" value="F:rRNA primary transcript binding"/>
    <property type="evidence" value="ECO:0007669"/>
    <property type="project" value="InterPro"/>
</dbReference>
<dbReference type="KEGG" id="dka:DKAM_1321"/>
<evidence type="ECO:0000256" key="1">
    <source>
        <dbReference type="ARBA" id="ARBA00022517"/>
    </source>
</evidence>